<dbReference type="Proteomes" id="UP000765509">
    <property type="component" value="Unassembled WGS sequence"/>
</dbReference>
<sequence length="151" mass="17621">MENTFEEAIFNIERDRPMSWFLKKKDGLTVLHPDMSETMVHKRILRKYGGDINHAIRSRFIDPFSTRNYINSIEDITTRTIIGRNWHKPPIDNRTSGKSILRPNKPKARAPLICQKCGSTSQLANTFPKKPRTNERELETTKKKKDKNDVL</sequence>
<keyword evidence="3" id="KW-1185">Reference proteome</keyword>
<feature type="region of interest" description="Disordered" evidence="1">
    <location>
        <begin position="121"/>
        <end position="151"/>
    </location>
</feature>
<feature type="compositionally biased region" description="Basic and acidic residues" evidence="1">
    <location>
        <begin position="132"/>
        <end position="151"/>
    </location>
</feature>
<evidence type="ECO:0000313" key="2">
    <source>
        <dbReference type="EMBL" id="MBW0472958.1"/>
    </source>
</evidence>
<dbReference type="EMBL" id="AVOT02003258">
    <property type="protein sequence ID" value="MBW0472958.1"/>
    <property type="molecule type" value="Genomic_DNA"/>
</dbReference>
<protein>
    <submittedName>
        <fullName evidence="2">Uncharacterized protein</fullName>
    </submittedName>
</protein>
<name>A0A9Q3GME8_9BASI</name>
<gene>
    <name evidence="2" type="ORF">O181_012673</name>
</gene>
<proteinExistence type="predicted"/>
<reference evidence="2" key="1">
    <citation type="submission" date="2021-03" db="EMBL/GenBank/DDBJ databases">
        <title>Draft genome sequence of rust myrtle Austropuccinia psidii MF-1, a brazilian biotype.</title>
        <authorList>
            <person name="Quecine M.C."/>
            <person name="Pachon D.M.R."/>
            <person name="Bonatelli M.L."/>
            <person name="Correr F.H."/>
            <person name="Franceschini L.M."/>
            <person name="Leite T.F."/>
            <person name="Margarido G.R.A."/>
            <person name="Almeida C.A."/>
            <person name="Ferrarezi J.A."/>
            <person name="Labate C.A."/>
        </authorList>
    </citation>
    <scope>NUCLEOTIDE SEQUENCE</scope>
    <source>
        <strain evidence="2">MF-1</strain>
    </source>
</reference>
<accession>A0A9Q3GME8</accession>
<organism evidence="2 3">
    <name type="scientific">Austropuccinia psidii MF-1</name>
    <dbReference type="NCBI Taxonomy" id="1389203"/>
    <lineage>
        <taxon>Eukaryota</taxon>
        <taxon>Fungi</taxon>
        <taxon>Dikarya</taxon>
        <taxon>Basidiomycota</taxon>
        <taxon>Pucciniomycotina</taxon>
        <taxon>Pucciniomycetes</taxon>
        <taxon>Pucciniales</taxon>
        <taxon>Sphaerophragmiaceae</taxon>
        <taxon>Austropuccinia</taxon>
    </lineage>
</organism>
<comment type="caution">
    <text evidence="2">The sequence shown here is derived from an EMBL/GenBank/DDBJ whole genome shotgun (WGS) entry which is preliminary data.</text>
</comment>
<evidence type="ECO:0000313" key="3">
    <source>
        <dbReference type="Proteomes" id="UP000765509"/>
    </source>
</evidence>
<dbReference type="AlphaFoldDB" id="A0A9Q3GME8"/>
<evidence type="ECO:0000256" key="1">
    <source>
        <dbReference type="SAM" id="MobiDB-lite"/>
    </source>
</evidence>